<dbReference type="Proteomes" id="UP001156666">
    <property type="component" value="Unassembled WGS sequence"/>
</dbReference>
<keyword evidence="3" id="KW-1185">Reference proteome</keyword>
<dbReference type="Gene3D" id="3.30.1460.30">
    <property type="entry name" value="YgaC/TfoX-N like chaperone"/>
    <property type="match status" value="1"/>
</dbReference>
<reference evidence="2" key="2">
    <citation type="submission" date="2023-01" db="EMBL/GenBank/DDBJ databases">
        <title>Draft genome sequence of Portibacter lacus strain NBRC 108769.</title>
        <authorList>
            <person name="Sun Q."/>
            <person name="Mori K."/>
        </authorList>
    </citation>
    <scope>NUCLEOTIDE SEQUENCE</scope>
    <source>
        <strain evidence="2">NBRC 108769</strain>
    </source>
</reference>
<protein>
    <recommendedName>
        <fullName evidence="1">TfoX N-terminal domain-containing protein</fullName>
    </recommendedName>
</protein>
<comment type="caution">
    <text evidence="2">The sequence shown here is derived from an EMBL/GenBank/DDBJ whole genome shotgun (WGS) entry which is preliminary data.</text>
</comment>
<dbReference type="RefSeq" id="WP_235292395.1">
    <property type="nucleotide sequence ID" value="NZ_BSOH01000001.1"/>
</dbReference>
<gene>
    <name evidence="2" type="ORF">GCM10007940_01180</name>
</gene>
<dbReference type="Pfam" id="PF04993">
    <property type="entry name" value="TfoX_N"/>
    <property type="match status" value="1"/>
</dbReference>
<organism evidence="2 3">
    <name type="scientific">Portibacter lacus</name>
    <dbReference type="NCBI Taxonomy" id="1099794"/>
    <lineage>
        <taxon>Bacteria</taxon>
        <taxon>Pseudomonadati</taxon>
        <taxon>Bacteroidota</taxon>
        <taxon>Saprospiria</taxon>
        <taxon>Saprospirales</taxon>
        <taxon>Haliscomenobacteraceae</taxon>
        <taxon>Portibacter</taxon>
    </lineage>
</organism>
<evidence type="ECO:0000313" key="3">
    <source>
        <dbReference type="Proteomes" id="UP001156666"/>
    </source>
</evidence>
<evidence type="ECO:0000259" key="1">
    <source>
        <dbReference type="Pfam" id="PF04993"/>
    </source>
</evidence>
<dbReference type="SUPFAM" id="SSF159894">
    <property type="entry name" value="YgaC/TfoX-N like"/>
    <property type="match status" value="1"/>
</dbReference>
<sequence length="107" mass="12081">MGIKGDKHTSDSENAQIFLLEQLDLIEGITAKKMFGGYGIFHEGKMFGIVNAIGEIFFKATPELSQKYIRKGSIKHSRMPYYTVPEEILEEDSHIVTWANESIQASK</sequence>
<name>A0AA37SIX4_9BACT</name>
<reference evidence="2" key="1">
    <citation type="journal article" date="2014" name="Int. J. Syst. Evol. Microbiol.">
        <title>Complete genome sequence of Corynebacterium casei LMG S-19264T (=DSM 44701T), isolated from a smear-ripened cheese.</title>
        <authorList>
            <consortium name="US DOE Joint Genome Institute (JGI-PGF)"/>
            <person name="Walter F."/>
            <person name="Albersmeier A."/>
            <person name="Kalinowski J."/>
            <person name="Ruckert C."/>
        </authorList>
    </citation>
    <scope>NUCLEOTIDE SEQUENCE</scope>
    <source>
        <strain evidence="2">NBRC 108769</strain>
    </source>
</reference>
<evidence type="ECO:0000313" key="2">
    <source>
        <dbReference type="EMBL" id="GLR15503.1"/>
    </source>
</evidence>
<dbReference type="AlphaFoldDB" id="A0AA37SIX4"/>
<dbReference type="EMBL" id="BSOH01000001">
    <property type="protein sequence ID" value="GLR15503.1"/>
    <property type="molecule type" value="Genomic_DNA"/>
</dbReference>
<feature type="domain" description="TfoX N-terminal" evidence="1">
    <location>
        <begin position="21"/>
        <end position="105"/>
    </location>
</feature>
<accession>A0AA37SIX4</accession>
<dbReference type="InterPro" id="IPR007076">
    <property type="entry name" value="TfoX_N"/>
</dbReference>
<proteinExistence type="predicted"/>